<keyword evidence="3" id="KW-1185">Reference proteome</keyword>
<keyword evidence="1" id="KW-1133">Transmembrane helix</keyword>
<sequence>MAVVVFVVGERRYRQVHRLLTREEPGGVGGGASLLVVAVTCGILAAGALAFVLA</sequence>
<evidence type="ECO:0000313" key="2">
    <source>
        <dbReference type="EMBL" id="SFO62062.1"/>
    </source>
</evidence>
<keyword evidence="1" id="KW-0812">Transmembrane</keyword>
<organism evidence="2 3">
    <name type="scientific">Pseudonocardia ammonioxydans</name>
    <dbReference type="NCBI Taxonomy" id="260086"/>
    <lineage>
        <taxon>Bacteria</taxon>
        <taxon>Bacillati</taxon>
        <taxon>Actinomycetota</taxon>
        <taxon>Actinomycetes</taxon>
        <taxon>Pseudonocardiales</taxon>
        <taxon>Pseudonocardiaceae</taxon>
        <taxon>Pseudonocardia</taxon>
    </lineage>
</organism>
<dbReference type="Proteomes" id="UP000199614">
    <property type="component" value="Unassembled WGS sequence"/>
</dbReference>
<dbReference type="AlphaFoldDB" id="A0A1I5INP1"/>
<gene>
    <name evidence="2" type="ORF">SAMN05216207_11154</name>
</gene>
<evidence type="ECO:0000313" key="3">
    <source>
        <dbReference type="Proteomes" id="UP000199614"/>
    </source>
</evidence>
<feature type="transmembrane region" description="Helical" evidence="1">
    <location>
        <begin position="32"/>
        <end position="53"/>
    </location>
</feature>
<accession>A0A1I5INP1</accession>
<keyword evidence="1" id="KW-0472">Membrane</keyword>
<protein>
    <submittedName>
        <fullName evidence="2">Uncharacterized protein</fullName>
    </submittedName>
</protein>
<evidence type="ECO:0000256" key="1">
    <source>
        <dbReference type="SAM" id="Phobius"/>
    </source>
</evidence>
<dbReference type="EMBL" id="FOUY01000115">
    <property type="protein sequence ID" value="SFO62062.1"/>
    <property type="molecule type" value="Genomic_DNA"/>
</dbReference>
<dbReference type="RefSeq" id="WP_245773994.1">
    <property type="nucleotide sequence ID" value="NZ_FOUY01000115.1"/>
</dbReference>
<reference evidence="2 3" key="1">
    <citation type="submission" date="2016-10" db="EMBL/GenBank/DDBJ databases">
        <authorList>
            <person name="de Groot N.N."/>
        </authorList>
    </citation>
    <scope>NUCLEOTIDE SEQUENCE [LARGE SCALE GENOMIC DNA]</scope>
    <source>
        <strain evidence="2 3">CGMCC 4.1877</strain>
    </source>
</reference>
<proteinExistence type="predicted"/>
<name>A0A1I5INP1_PSUAM</name>